<evidence type="ECO:0000256" key="1">
    <source>
        <dbReference type="ARBA" id="ARBA00001935"/>
    </source>
</evidence>
<name>A0AAY4EUE6_9TELE</name>
<comment type="function">
    <text evidence="14">Mediates the post-translational oxidative deamination of lysine residues on target proteins leading to the formation of deaminated lysine (allysine).</text>
</comment>
<comment type="subcellular location">
    <subcellularLocation>
        <location evidence="2 14">Secreted</location>
        <location evidence="2 14">Extracellular space</location>
    </subcellularLocation>
</comment>
<dbReference type="InterPro" id="IPR019828">
    <property type="entry name" value="Lysyl_oxidase_CS"/>
</dbReference>
<dbReference type="InterPro" id="IPR036772">
    <property type="entry name" value="SRCR-like_dom_sf"/>
</dbReference>
<keyword evidence="6 14" id="KW-0479">Metal-binding</keyword>
<dbReference type="GO" id="GO:0005615">
    <property type="term" value="C:extracellular space"/>
    <property type="evidence" value="ECO:0007669"/>
    <property type="project" value="UniProtKB-UniRule"/>
</dbReference>
<dbReference type="GO" id="GO:0004720">
    <property type="term" value="F:protein-lysine 6-oxidase activity"/>
    <property type="evidence" value="ECO:0007669"/>
    <property type="project" value="UniProtKB-UniRule"/>
</dbReference>
<dbReference type="SMART" id="SM00202">
    <property type="entry name" value="SR"/>
    <property type="match status" value="3"/>
</dbReference>
<comment type="PTM">
    <text evidence="14">The lysine tyrosylquinone cross-link (LTQ) is generated by condensation of the epsilon-amino group of a lysine with a topaquinone produced by oxidation of tyrosine.</text>
</comment>
<evidence type="ECO:0000256" key="2">
    <source>
        <dbReference type="ARBA" id="ARBA00004239"/>
    </source>
</evidence>
<evidence type="ECO:0000256" key="6">
    <source>
        <dbReference type="ARBA" id="ARBA00022723"/>
    </source>
</evidence>
<evidence type="ECO:0000256" key="4">
    <source>
        <dbReference type="ARBA" id="ARBA00022477"/>
    </source>
</evidence>
<feature type="chain" id="PRO_5044222255" description="Lysyl oxidase homolog" evidence="15">
    <location>
        <begin position="27"/>
        <end position="697"/>
    </location>
</feature>
<reference evidence="17" key="3">
    <citation type="submission" date="2025-09" db="UniProtKB">
        <authorList>
            <consortium name="Ensembl"/>
        </authorList>
    </citation>
    <scope>IDENTIFICATION</scope>
</reference>
<accession>A0AAY4EUE6</accession>
<evidence type="ECO:0000313" key="17">
    <source>
        <dbReference type="Ensembl" id="ENSDCDP00010060871.1"/>
    </source>
</evidence>
<dbReference type="PROSITE" id="PS50287">
    <property type="entry name" value="SRCR_2"/>
    <property type="match status" value="3"/>
</dbReference>
<feature type="disulfide bond" evidence="13">
    <location>
        <begin position="331"/>
        <end position="395"/>
    </location>
</feature>
<dbReference type="SUPFAM" id="SSF56487">
    <property type="entry name" value="SRCR-like"/>
    <property type="match status" value="4"/>
</dbReference>
<dbReference type="PANTHER" id="PTHR45817">
    <property type="entry name" value="LYSYL OXIDASE-LIKE-RELATED"/>
    <property type="match status" value="1"/>
</dbReference>
<comment type="catalytic activity">
    <reaction evidence="12 14">
        <text>L-lysyl-[protein] + O2 + H2O = (S)-2-amino-6-oxohexanoyl-[protein] + H2O2 + NH4(+)</text>
        <dbReference type="Rhea" id="RHEA:24544"/>
        <dbReference type="Rhea" id="RHEA-COMP:9752"/>
        <dbReference type="Rhea" id="RHEA-COMP:12448"/>
        <dbReference type="ChEBI" id="CHEBI:15377"/>
        <dbReference type="ChEBI" id="CHEBI:15379"/>
        <dbReference type="ChEBI" id="CHEBI:16240"/>
        <dbReference type="ChEBI" id="CHEBI:28938"/>
        <dbReference type="ChEBI" id="CHEBI:29969"/>
        <dbReference type="ChEBI" id="CHEBI:131803"/>
        <dbReference type="EC" id="1.4.3.13"/>
    </reaction>
</comment>
<comment type="caution">
    <text evidence="13">Lacks conserved residue(s) required for the propagation of feature annotation.</text>
</comment>
<dbReference type="GO" id="GO:0005507">
    <property type="term" value="F:copper ion binding"/>
    <property type="evidence" value="ECO:0007669"/>
    <property type="project" value="UniProtKB-UniRule"/>
</dbReference>
<dbReference type="PROSITE" id="PS00420">
    <property type="entry name" value="SRCR_1"/>
    <property type="match status" value="1"/>
</dbReference>
<dbReference type="Ensembl" id="ENSDCDT00010071623.1">
    <property type="protein sequence ID" value="ENSDCDP00010060871.1"/>
    <property type="gene ID" value="ENSDCDG00010033712.1"/>
</dbReference>
<feature type="disulfide bond" evidence="13">
    <location>
        <begin position="375"/>
        <end position="385"/>
    </location>
</feature>
<keyword evidence="9 14" id="KW-0560">Oxidoreductase</keyword>
<keyword evidence="11 13" id="KW-1015">Disulfide bond</keyword>
<keyword evidence="4 14" id="KW-0886">LTQ</keyword>
<evidence type="ECO:0000256" key="7">
    <source>
        <dbReference type="ARBA" id="ARBA00022729"/>
    </source>
</evidence>
<evidence type="ECO:0000256" key="5">
    <source>
        <dbReference type="ARBA" id="ARBA00022525"/>
    </source>
</evidence>
<dbReference type="PRINTS" id="PR00074">
    <property type="entry name" value="LYSYLOXIDASE"/>
</dbReference>
<dbReference type="AlphaFoldDB" id="A0AAY4EUE6"/>
<comment type="similarity">
    <text evidence="3 14">Belongs to the lysyl oxidase family.</text>
</comment>
<feature type="disulfide bond" evidence="13">
    <location>
        <begin position="84"/>
        <end position="145"/>
    </location>
</feature>
<sequence>MELSNWWSYTTLLLMWGWLPSYLTQTTPPTQTSPSPALKTGRLKFRLTGYPRKHNEGRIEVFYKDEWGTICDDDFSLANAHVLCRQLGFVSATGWAHSAKYGKGAGKIWLDNVQCSGSEMSIALCKSRGWGNSDCTHDEDAGVICKDERLPGYTDTDNVIEVHKHTQIEEVRLQPVVSMVKRRLPVTEGVVEVRFKGGWAQVCDNSWTPKNSRVICGMMGFPHERKVNKSFYKLYTERQKNHFLVHSVACLGTEMHLAACPLEFNKGNATASCPGGVLPAVVSCIPGPLYTHSLALKKKLKTTTSVRLKGGTHQGEGRVEVLRGSEWGTVCDDRWNLQAASVVCRELGFGSAKEALTGARMGQGVGPIHMNEVQCSGQERSIWNCRFKNITSEDCQHTEDASVRCNTPYMGFHKMETWYWDGSNVTDMAWSGVKCVGDELALSQCQRHKVFSCQKTATRFAAGVICSETASDLVLNAPLVQQTVYIEDRPLHMLYCAAEEDCLSKSAAKANWPYGHRRLLRFSSEIRNIGRADFKPKAGRHSWVWHACHGHYHSMDIFTHYDLLSLNGSKVAEGHKASFCLEDSECQDGVAKRYECANFGDQGITVGCWDLYRHDIDCQWVDITDVKPGNYIFQVVINPNFEVAESDFTNNAMKCNCKYDGHRIWLHNCHIGDAFSEEAERKFEKYPGQLNNQITRK</sequence>
<dbReference type="GeneTree" id="ENSGT00940000158157"/>
<evidence type="ECO:0000256" key="15">
    <source>
        <dbReference type="SAM" id="SignalP"/>
    </source>
</evidence>
<dbReference type="PROSITE" id="PS00926">
    <property type="entry name" value="LYSYL_OXIDASE"/>
    <property type="match status" value="1"/>
</dbReference>
<dbReference type="PANTHER" id="PTHR45817:SF2">
    <property type="entry name" value="LYSYL OXIDASE HOMOLOG 3"/>
    <property type="match status" value="1"/>
</dbReference>
<evidence type="ECO:0000259" key="16">
    <source>
        <dbReference type="PROSITE" id="PS50287"/>
    </source>
</evidence>
<comment type="cofactor">
    <cofactor evidence="1 14">
        <name>Cu cation</name>
        <dbReference type="ChEBI" id="CHEBI:23378"/>
    </cofactor>
</comment>
<dbReference type="PRINTS" id="PR00258">
    <property type="entry name" value="SPERACTRCPTR"/>
</dbReference>
<evidence type="ECO:0000256" key="11">
    <source>
        <dbReference type="ARBA" id="ARBA00023157"/>
    </source>
</evidence>
<dbReference type="InterPro" id="IPR001190">
    <property type="entry name" value="SRCR"/>
</dbReference>
<organism evidence="17 18">
    <name type="scientific">Denticeps clupeoides</name>
    <name type="common">denticle herring</name>
    <dbReference type="NCBI Taxonomy" id="299321"/>
    <lineage>
        <taxon>Eukaryota</taxon>
        <taxon>Metazoa</taxon>
        <taxon>Chordata</taxon>
        <taxon>Craniata</taxon>
        <taxon>Vertebrata</taxon>
        <taxon>Euteleostomi</taxon>
        <taxon>Actinopterygii</taxon>
        <taxon>Neopterygii</taxon>
        <taxon>Teleostei</taxon>
        <taxon>Clupei</taxon>
        <taxon>Clupeiformes</taxon>
        <taxon>Denticipitoidei</taxon>
        <taxon>Denticipitidae</taxon>
        <taxon>Denticeps</taxon>
    </lineage>
</organism>
<feature type="domain" description="SRCR" evidence="16">
    <location>
        <begin position="306"/>
        <end position="406"/>
    </location>
</feature>
<feature type="disulfide bond" evidence="13">
    <location>
        <begin position="250"/>
        <end position="260"/>
    </location>
</feature>
<dbReference type="Proteomes" id="UP000694580">
    <property type="component" value="Chromosome 1"/>
</dbReference>
<dbReference type="GO" id="GO:0030199">
    <property type="term" value="P:collagen fibril organization"/>
    <property type="evidence" value="ECO:0007669"/>
    <property type="project" value="TreeGrafter"/>
</dbReference>
<protein>
    <recommendedName>
        <fullName evidence="14">Lysyl oxidase homolog</fullName>
        <ecNumber evidence="14">1.4.3.13</ecNumber>
    </recommendedName>
</protein>
<dbReference type="Pfam" id="PF00530">
    <property type="entry name" value="SRCR"/>
    <property type="match status" value="3"/>
</dbReference>
<evidence type="ECO:0000256" key="10">
    <source>
        <dbReference type="ARBA" id="ARBA00023008"/>
    </source>
</evidence>
<feature type="disulfide bond" evidence="13">
    <location>
        <begin position="71"/>
        <end position="135"/>
    </location>
</feature>
<dbReference type="Pfam" id="PF01186">
    <property type="entry name" value="Lysyl_oxidase"/>
    <property type="match status" value="1"/>
</dbReference>
<feature type="domain" description="SRCR" evidence="16">
    <location>
        <begin position="177"/>
        <end position="285"/>
    </location>
</feature>
<keyword evidence="10 14" id="KW-0186">Copper</keyword>
<gene>
    <name evidence="17" type="primary">loxl3b</name>
</gene>
<evidence type="ECO:0000256" key="3">
    <source>
        <dbReference type="ARBA" id="ARBA00007492"/>
    </source>
</evidence>
<keyword evidence="5 14" id="KW-0964">Secreted</keyword>
<evidence type="ECO:0000256" key="12">
    <source>
        <dbReference type="ARBA" id="ARBA00047861"/>
    </source>
</evidence>
<dbReference type="FunFam" id="3.10.250.10:FF:000001">
    <property type="entry name" value="Lysyl oxidase 4 isoform X1"/>
    <property type="match status" value="2"/>
</dbReference>
<dbReference type="EC" id="1.4.3.13" evidence="14"/>
<feature type="disulfide bond" evidence="13">
    <location>
        <begin position="115"/>
        <end position="125"/>
    </location>
</feature>
<feature type="domain" description="SRCR" evidence="16">
    <location>
        <begin position="45"/>
        <end position="146"/>
    </location>
</feature>
<evidence type="ECO:0000256" key="13">
    <source>
        <dbReference type="PROSITE-ProRule" id="PRU00196"/>
    </source>
</evidence>
<evidence type="ECO:0000313" key="18">
    <source>
        <dbReference type="Proteomes" id="UP000694580"/>
    </source>
</evidence>
<reference evidence="17 18" key="1">
    <citation type="submission" date="2020-06" db="EMBL/GenBank/DDBJ databases">
        <authorList>
            <consortium name="Wellcome Sanger Institute Data Sharing"/>
        </authorList>
    </citation>
    <scope>NUCLEOTIDE SEQUENCE [LARGE SCALE GENOMIC DNA]</scope>
</reference>
<dbReference type="GO" id="GO:0016020">
    <property type="term" value="C:membrane"/>
    <property type="evidence" value="ECO:0007669"/>
    <property type="project" value="InterPro"/>
</dbReference>
<evidence type="ECO:0000256" key="9">
    <source>
        <dbReference type="ARBA" id="ARBA00023002"/>
    </source>
</evidence>
<evidence type="ECO:0000256" key="8">
    <source>
        <dbReference type="ARBA" id="ARBA00022772"/>
    </source>
</evidence>
<proteinExistence type="inferred from homology"/>
<feature type="disulfide bond" evidence="13">
    <location>
        <begin position="344"/>
        <end position="405"/>
    </location>
</feature>
<keyword evidence="18" id="KW-1185">Reference proteome</keyword>
<dbReference type="Gene3D" id="3.10.250.10">
    <property type="entry name" value="SRCR-like domain"/>
    <property type="match status" value="3"/>
</dbReference>
<reference evidence="17" key="2">
    <citation type="submission" date="2025-08" db="UniProtKB">
        <authorList>
            <consortium name="Ensembl"/>
        </authorList>
    </citation>
    <scope>IDENTIFICATION</scope>
</reference>
<evidence type="ECO:0000256" key="14">
    <source>
        <dbReference type="RuleBase" id="RU367046"/>
    </source>
</evidence>
<keyword evidence="8 14" id="KW-0801">TPQ</keyword>
<keyword evidence="7 15" id="KW-0732">Signal</keyword>
<feature type="signal peptide" evidence="15">
    <location>
        <begin position="1"/>
        <end position="26"/>
    </location>
</feature>
<dbReference type="InterPro" id="IPR050912">
    <property type="entry name" value="LOX-like_protein"/>
</dbReference>
<dbReference type="InterPro" id="IPR001695">
    <property type="entry name" value="Lysyl_oxidase"/>
</dbReference>